<protein>
    <submittedName>
        <fullName evidence="3">Uncharacterized protein</fullName>
    </submittedName>
</protein>
<evidence type="ECO:0000313" key="3">
    <source>
        <dbReference type="EMBL" id="RWR86204.1"/>
    </source>
</evidence>
<keyword evidence="4" id="KW-1185">Reference proteome</keyword>
<gene>
    <name evidence="3" type="ORF">CKAN_01509000</name>
</gene>
<feature type="compositionally biased region" description="Polar residues" evidence="2">
    <location>
        <begin position="88"/>
        <end position="115"/>
    </location>
</feature>
<feature type="region of interest" description="Disordered" evidence="2">
    <location>
        <begin position="88"/>
        <end position="116"/>
    </location>
</feature>
<dbReference type="PANTHER" id="PTHR31016:SF12">
    <property type="entry name" value="OS05G0315200 PROTEIN"/>
    <property type="match status" value="1"/>
</dbReference>
<evidence type="ECO:0000256" key="2">
    <source>
        <dbReference type="SAM" id="MobiDB-lite"/>
    </source>
</evidence>
<evidence type="ECO:0000256" key="1">
    <source>
        <dbReference type="SAM" id="Coils"/>
    </source>
</evidence>
<keyword evidence="1" id="KW-0175">Coiled coil</keyword>
<reference evidence="3 4" key="1">
    <citation type="journal article" date="2019" name="Nat. Plants">
        <title>Stout camphor tree genome fills gaps in understanding of flowering plant genome evolution.</title>
        <authorList>
            <person name="Chaw S.M."/>
            <person name="Liu Y.C."/>
            <person name="Wu Y.W."/>
            <person name="Wang H.Y."/>
            <person name="Lin C.I."/>
            <person name="Wu C.S."/>
            <person name="Ke H.M."/>
            <person name="Chang L.Y."/>
            <person name="Hsu C.Y."/>
            <person name="Yang H.T."/>
            <person name="Sudianto E."/>
            <person name="Hsu M.H."/>
            <person name="Wu K.P."/>
            <person name="Wang L.N."/>
            <person name="Leebens-Mack J.H."/>
            <person name="Tsai I.J."/>
        </authorList>
    </citation>
    <scope>NUCLEOTIDE SEQUENCE [LARGE SCALE GENOMIC DNA]</scope>
    <source>
        <strain evidence="4">cv. Chaw 1501</strain>
        <tissue evidence="3">Young leaves</tissue>
    </source>
</reference>
<organism evidence="3 4">
    <name type="scientific">Cinnamomum micranthum f. kanehirae</name>
    <dbReference type="NCBI Taxonomy" id="337451"/>
    <lineage>
        <taxon>Eukaryota</taxon>
        <taxon>Viridiplantae</taxon>
        <taxon>Streptophyta</taxon>
        <taxon>Embryophyta</taxon>
        <taxon>Tracheophyta</taxon>
        <taxon>Spermatophyta</taxon>
        <taxon>Magnoliopsida</taxon>
        <taxon>Magnoliidae</taxon>
        <taxon>Laurales</taxon>
        <taxon>Lauraceae</taxon>
        <taxon>Cinnamomum</taxon>
    </lineage>
</organism>
<dbReference type="PANTHER" id="PTHR31016">
    <property type="entry name" value="OS04G0228100 PROTEIN"/>
    <property type="match status" value="1"/>
</dbReference>
<dbReference type="OrthoDB" id="1924603at2759"/>
<sequence length="356" mass="39145">MACRRRHPISRASTFTENLSSSSSSSSSNDFNRQISRFSTFKEDSRSHFFRDEASSPPPASPYSSSSSSSSVAAQAIRAASAYRESEFSSTNGESASMKLNSPNSQRLNRSQQEGLTVVENRTAEIISENCKLHARRRGSDPAALSRVTNSSSPQQPFQKRADQETQLKASCDVALAMAAKTKLLVRELNTMKADLAFAKERCAQLEEENKILRESHEKGVSLEEDDLIRLQLETLLAEKSHLANENSIYARDNRFLRGIVDYHQLTMQDVIYVNEGTEEVTEVYPIPDTIEILDAVPSKPSVLAAPPVSANQIVLNGPPTLPTALTSRDVVSTDVVVIPSSEDQKQDHALQASSI</sequence>
<feature type="compositionally biased region" description="Basic and acidic residues" evidence="2">
    <location>
        <begin position="40"/>
        <end position="54"/>
    </location>
</feature>
<feature type="region of interest" description="Disordered" evidence="2">
    <location>
        <begin position="1"/>
        <end position="69"/>
    </location>
</feature>
<dbReference type="Proteomes" id="UP000283530">
    <property type="component" value="Unassembled WGS sequence"/>
</dbReference>
<feature type="coiled-coil region" evidence="1">
    <location>
        <begin position="189"/>
        <end position="216"/>
    </location>
</feature>
<dbReference type="EMBL" id="QPKB01000006">
    <property type="protein sequence ID" value="RWR86204.1"/>
    <property type="molecule type" value="Genomic_DNA"/>
</dbReference>
<evidence type="ECO:0000313" key="4">
    <source>
        <dbReference type="Proteomes" id="UP000283530"/>
    </source>
</evidence>
<feature type="compositionally biased region" description="Polar residues" evidence="2">
    <location>
        <begin position="147"/>
        <end position="158"/>
    </location>
</feature>
<feature type="region of interest" description="Disordered" evidence="2">
    <location>
        <begin position="131"/>
        <end position="164"/>
    </location>
</feature>
<feature type="compositionally biased region" description="Polar residues" evidence="2">
    <location>
        <begin position="29"/>
        <end position="39"/>
    </location>
</feature>
<dbReference type="AlphaFoldDB" id="A0A443P5Z3"/>
<name>A0A443P5Z3_9MAGN</name>
<proteinExistence type="predicted"/>
<comment type="caution">
    <text evidence="3">The sequence shown here is derived from an EMBL/GenBank/DDBJ whole genome shotgun (WGS) entry which is preliminary data.</text>
</comment>
<accession>A0A443P5Z3</accession>